<dbReference type="PROSITE" id="PS50928">
    <property type="entry name" value="ABC_TM1"/>
    <property type="match status" value="1"/>
</dbReference>
<keyword evidence="3" id="KW-1003">Cell membrane</keyword>
<dbReference type="OrthoDB" id="7375736at2"/>
<dbReference type="AlphaFoldDB" id="A0A3S3UPU4"/>
<evidence type="ECO:0000313" key="10">
    <source>
        <dbReference type="Proteomes" id="UP000287168"/>
    </source>
</evidence>
<comment type="similarity">
    <text evidence="7">Belongs to the binding-protein-dependent transport system permease family.</text>
</comment>
<proteinExistence type="inferred from homology"/>
<dbReference type="GO" id="GO:0055085">
    <property type="term" value="P:transmembrane transport"/>
    <property type="evidence" value="ECO:0007669"/>
    <property type="project" value="InterPro"/>
</dbReference>
<keyword evidence="2 7" id="KW-0813">Transport</keyword>
<evidence type="ECO:0000256" key="5">
    <source>
        <dbReference type="ARBA" id="ARBA00022989"/>
    </source>
</evidence>
<evidence type="ECO:0000256" key="3">
    <source>
        <dbReference type="ARBA" id="ARBA00022475"/>
    </source>
</evidence>
<keyword evidence="5 7" id="KW-1133">Transmembrane helix</keyword>
<evidence type="ECO:0000259" key="8">
    <source>
        <dbReference type="PROSITE" id="PS50928"/>
    </source>
</evidence>
<feature type="transmembrane region" description="Helical" evidence="7">
    <location>
        <begin position="159"/>
        <end position="179"/>
    </location>
</feature>
<evidence type="ECO:0000256" key="7">
    <source>
        <dbReference type="RuleBase" id="RU363032"/>
    </source>
</evidence>
<name>A0A3S3UPU4_9RHOB</name>
<keyword evidence="6 7" id="KW-0472">Membrane</keyword>
<organism evidence="9 10">
    <name type="scientific">Falsigemmobacter intermedius</name>
    <dbReference type="NCBI Taxonomy" id="1553448"/>
    <lineage>
        <taxon>Bacteria</taxon>
        <taxon>Pseudomonadati</taxon>
        <taxon>Pseudomonadota</taxon>
        <taxon>Alphaproteobacteria</taxon>
        <taxon>Rhodobacterales</taxon>
        <taxon>Paracoccaceae</taxon>
        <taxon>Falsigemmobacter</taxon>
    </lineage>
</organism>
<dbReference type="InterPro" id="IPR035906">
    <property type="entry name" value="MetI-like_sf"/>
</dbReference>
<comment type="subcellular location">
    <subcellularLocation>
        <location evidence="1 7">Cell membrane</location>
        <topology evidence="1 7">Multi-pass membrane protein</topology>
    </subcellularLocation>
</comment>
<dbReference type="PANTHER" id="PTHR43163">
    <property type="entry name" value="DIPEPTIDE TRANSPORT SYSTEM PERMEASE PROTEIN DPPB-RELATED"/>
    <property type="match status" value="1"/>
</dbReference>
<dbReference type="GO" id="GO:0005886">
    <property type="term" value="C:plasma membrane"/>
    <property type="evidence" value="ECO:0007669"/>
    <property type="project" value="UniProtKB-SubCell"/>
</dbReference>
<keyword evidence="10" id="KW-1185">Reference proteome</keyword>
<feature type="transmembrane region" description="Helical" evidence="7">
    <location>
        <begin position="262"/>
        <end position="281"/>
    </location>
</feature>
<keyword evidence="4 7" id="KW-0812">Transmembrane</keyword>
<feature type="domain" description="ABC transmembrane type-1" evidence="8">
    <location>
        <begin position="72"/>
        <end position="281"/>
    </location>
</feature>
<dbReference type="EMBL" id="SBLC01000038">
    <property type="protein sequence ID" value="RWY38427.1"/>
    <property type="molecule type" value="Genomic_DNA"/>
</dbReference>
<dbReference type="InterPro" id="IPR000515">
    <property type="entry name" value="MetI-like"/>
</dbReference>
<evidence type="ECO:0000256" key="1">
    <source>
        <dbReference type="ARBA" id="ARBA00004651"/>
    </source>
</evidence>
<evidence type="ECO:0000256" key="2">
    <source>
        <dbReference type="ARBA" id="ARBA00022448"/>
    </source>
</evidence>
<dbReference type="Pfam" id="PF00528">
    <property type="entry name" value="BPD_transp_1"/>
    <property type="match status" value="1"/>
</dbReference>
<dbReference type="CDD" id="cd06261">
    <property type="entry name" value="TM_PBP2"/>
    <property type="match status" value="1"/>
</dbReference>
<evidence type="ECO:0000256" key="4">
    <source>
        <dbReference type="ARBA" id="ARBA00022692"/>
    </source>
</evidence>
<accession>A0A3S3UPU4</accession>
<feature type="transmembrane region" description="Helical" evidence="7">
    <location>
        <begin position="110"/>
        <end position="131"/>
    </location>
</feature>
<feature type="transmembrane region" description="Helical" evidence="7">
    <location>
        <begin position="220"/>
        <end position="242"/>
    </location>
</feature>
<protein>
    <submittedName>
        <fullName evidence="9">ABC transporter permease</fullName>
    </submittedName>
</protein>
<evidence type="ECO:0000256" key="6">
    <source>
        <dbReference type="ARBA" id="ARBA00023136"/>
    </source>
</evidence>
<reference evidence="9 10" key="1">
    <citation type="journal article" date="2015" name="Int. J. Syst. Evol. Microbiol.">
        <title>Gemmobacter intermedius sp. nov., isolated from a white stork (Ciconia ciconia).</title>
        <authorList>
            <person name="Kampfer P."/>
            <person name="Jerzak L."/>
            <person name="Wilharm G."/>
            <person name="Golke J."/>
            <person name="Busse H.J."/>
            <person name="Glaeser S.P."/>
        </authorList>
    </citation>
    <scope>NUCLEOTIDE SEQUENCE [LARGE SCALE GENOMIC DNA]</scope>
    <source>
        <strain evidence="9 10">119/4</strain>
    </source>
</reference>
<sequence length="295" mass="31190">MKLSPVDPVDAYLGPAIAHVSPEQKAQIAASWGIDRPAHEQFFAWAGHLLRGDPGHSTTYNAPVAEVLADRLGPSLALTGGAWALSGILGFLLALWAVAAGGGIDRAIRLYCYLLAATPTFWLAMLLMTVFSVSLGWTPICCAGPVGLPPDQVTLLQKLHHLTLPLTALTLFGVAQIALHTRARLTEVMQSDYVLMARAQGARQWDIVLRHGARNAALPALTALMASVGEMIGGSLLAEQVFAWPGLGRATVEAGLKGDVPLLLAIALLTALVVSCGNMIADRLYARLDPRMAGP</sequence>
<comment type="caution">
    <text evidence="9">The sequence shown here is derived from an EMBL/GenBank/DDBJ whole genome shotgun (WGS) entry which is preliminary data.</text>
</comment>
<evidence type="ECO:0000313" key="9">
    <source>
        <dbReference type="EMBL" id="RWY38427.1"/>
    </source>
</evidence>
<dbReference type="SUPFAM" id="SSF161098">
    <property type="entry name" value="MetI-like"/>
    <property type="match status" value="1"/>
</dbReference>
<feature type="transmembrane region" description="Helical" evidence="7">
    <location>
        <begin position="76"/>
        <end position="98"/>
    </location>
</feature>
<dbReference type="Gene3D" id="1.10.3720.10">
    <property type="entry name" value="MetI-like"/>
    <property type="match status" value="1"/>
</dbReference>
<gene>
    <name evidence="9" type="ORF">EP867_16455</name>
</gene>
<dbReference type="PANTHER" id="PTHR43163:SF6">
    <property type="entry name" value="DIPEPTIDE TRANSPORT SYSTEM PERMEASE PROTEIN DPPB-RELATED"/>
    <property type="match status" value="1"/>
</dbReference>
<dbReference type="Proteomes" id="UP000287168">
    <property type="component" value="Unassembled WGS sequence"/>
</dbReference>